<dbReference type="GO" id="GO:0031992">
    <property type="term" value="F:energy transducer activity"/>
    <property type="evidence" value="ECO:0007669"/>
    <property type="project" value="TreeGrafter"/>
</dbReference>
<evidence type="ECO:0000256" key="11">
    <source>
        <dbReference type="SAM" id="SignalP"/>
    </source>
</evidence>
<keyword evidence="11" id="KW-0732">Signal</keyword>
<dbReference type="NCBIfam" id="TIGR01352">
    <property type="entry name" value="tonB_Cterm"/>
    <property type="match status" value="1"/>
</dbReference>
<keyword evidence="9" id="KW-0472">Membrane</keyword>
<dbReference type="Pfam" id="PF03544">
    <property type="entry name" value="TonB_C"/>
    <property type="match status" value="1"/>
</dbReference>
<evidence type="ECO:0000256" key="5">
    <source>
        <dbReference type="ARBA" id="ARBA00022519"/>
    </source>
</evidence>
<evidence type="ECO:0000256" key="9">
    <source>
        <dbReference type="ARBA" id="ARBA00023136"/>
    </source>
</evidence>
<evidence type="ECO:0000256" key="4">
    <source>
        <dbReference type="ARBA" id="ARBA00022475"/>
    </source>
</evidence>
<feature type="signal peptide" evidence="11">
    <location>
        <begin position="1"/>
        <end position="22"/>
    </location>
</feature>
<evidence type="ECO:0000256" key="2">
    <source>
        <dbReference type="ARBA" id="ARBA00006555"/>
    </source>
</evidence>
<dbReference type="KEGG" id="spl:Spea_3328"/>
<dbReference type="InterPro" id="IPR051045">
    <property type="entry name" value="TonB-dependent_transducer"/>
</dbReference>
<dbReference type="PANTHER" id="PTHR33446">
    <property type="entry name" value="PROTEIN TONB-RELATED"/>
    <property type="match status" value="1"/>
</dbReference>
<keyword evidence="3" id="KW-0813">Transport</keyword>
<evidence type="ECO:0000313" key="13">
    <source>
        <dbReference type="EMBL" id="ABV88643.1"/>
    </source>
</evidence>
<keyword evidence="4" id="KW-1003">Cell membrane</keyword>
<keyword evidence="7" id="KW-0653">Protein transport</keyword>
<dbReference type="PROSITE" id="PS52015">
    <property type="entry name" value="TONB_CTD"/>
    <property type="match status" value="1"/>
</dbReference>
<keyword evidence="6" id="KW-0812">Transmembrane</keyword>
<feature type="compositionally biased region" description="Polar residues" evidence="10">
    <location>
        <begin position="134"/>
        <end position="148"/>
    </location>
</feature>
<reference evidence="13 14" key="1">
    <citation type="submission" date="2007-10" db="EMBL/GenBank/DDBJ databases">
        <title>Complete sequence of Shewanella pealeana ATCC 700345.</title>
        <authorList>
            <consortium name="US DOE Joint Genome Institute"/>
            <person name="Copeland A."/>
            <person name="Lucas S."/>
            <person name="Lapidus A."/>
            <person name="Barry K."/>
            <person name="Glavina del Rio T."/>
            <person name="Dalin E."/>
            <person name="Tice H."/>
            <person name="Pitluck S."/>
            <person name="Chertkov O."/>
            <person name="Brettin T."/>
            <person name="Bruce D."/>
            <person name="Detter J.C."/>
            <person name="Han C."/>
            <person name="Schmutz J."/>
            <person name="Larimer F."/>
            <person name="Land M."/>
            <person name="Hauser L."/>
            <person name="Kyrpides N."/>
            <person name="Kim E."/>
            <person name="Zhao J.-S.Z."/>
            <person name="Manno D."/>
            <person name="Hawari J."/>
            <person name="Richardson P."/>
        </authorList>
    </citation>
    <scope>NUCLEOTIDE SEQUENCE [LARGE SCALE GENOMIC DNA]</scope>
    <source>
        <strain evidence="14">ATCC 700345 / ANG-SQ1</strain>
    </source>
</reference>
<evidence type="ECO:0000256" key="6">
    <source>
        <dbReference type="ARBA" id="ARBA00022692"/>
    </source>
</evidence>
<sequence>MTPKRYFAFGCLTILIQGGVLASQNSQPDPRLNSGSAMGSSQAVSISIAMQASQAVKTPEQVQAPVETQAKPTTQANPVAQTIAKPQPIAKTNAIAQTQAKPLSPKMAVTDKPKTLKEVAKKLDPIKPIEKTQESAAEVQTEQLSHNQPKADAKQGVSKQAVALSQPTFATPPSQPHYPKKARKKGFQGTATVEVMFNQLGEQLSLTLVDSSGYRLLDKAALNAVEKWQFAAPSPQTAYAYTVRVPVKFALN</sequence>
<evidence type="ECO:0000256" key="1">
    <source>
        <dbReference type="ARBA" id="ARBA00004383"/>
    </source>
</evidence>
<gene>
    <name evidence="13" type="ordered locus">Spea_3328</name>
</gene>
<keyword evidence="8" id="KW-1133">Transmembrane helix</keyword>
<dbReference type="OrthoDB" id="9816142at2"/>
<dbReference type="SUPFAM" id="SSF74653">
    <property type="entry name" value="TolA/TonB C-terminal domain"/>
    <property type="match status" value="1"/>
</dbReference>
<evidence type="ECO:0000256" key="7">
    <source>
        <dbReference type="ARBA" id="ARBA00022927"/>
    </source>
</evidence>
<feature type="chain" id="PRO_5002720263" evidence="11">
    <location>
        <begin position="23"/>
        <end position="252"/>
    </location>
</feature>
<dbReference type="RefSeq" id="WP_012156542.1">
    <property type="nucleotide sequence ID" value="NC_009901.1"/>
</dbReference>
<dbReference type="GO" id="GO:0098797">
    <property type="term" value="C:plasma membrane protein complex"/>
    <property type="evidence" value="ECO:0007669"/>
    <property type="project" value="TreeGrafter"/>
</dbReference>
<dbReference type="PANTHER" id="PTHR33446:SF2">
    <property type="entry name" value="PROTEIN TONB"/>
    <property type="match status" value="1"/>
</dbReference>
<keyword evidence="14" id="KW-1185">Reference proteome</keyword>
<feature type="region of interest" description="Disordered" evidence="10">
    <location>
        <begin position="126"/>
        <end position="162"/>
    </location>
</feature>
<protein>
    <submittedName>
        <fullName evidence="13">TonB family protein</fullName>
    </submittedName>
</protein>
<evidence type="ECO:0000313" key="14">
    <source>
        <dbReference type="Proteomes" id="UP000002608"/>
    </source>
</evidence>
<evidence type="ECO:0000256" key="8">
    <source>
        <dbReference type="ARBA" id="ARBA00022989"/>
    </source>
</evidence>
<feature type="region of interest" description="Disordered" evidence="10">
    <location>
        <begin position="68"/>
        <end position="88"/>
    </location>
</feature>
<proteinExistence type="inferred from homology"/>
<evidence type="ECO:0000259" key="12">
    <source>
        <dbReference type="PROSITE" id="PS52015"/>
    </source>
</evidence>
<evidence type="ECO:0000256" key="10">
    <source>
        <dbReference type="SAM" id="MobiDB-lite"/>
    </source>
</evidence>
<dbReference type="GO" id="GO:0015031">
    <property type="term" value="P:protein transport"/>
    <property type="evidence" value="ECO:0007669"/>
    <property type="project" value="UniProtKB-KW"/>
</dbReference>
<comment type="subcellular location">
    <subcellularLocation>
        <location evidence="1">Cell inner membrane</location>
        <topology evidence="1">Single-pass membrane protein</topology>
        <orientation evidence="1">Periplasmic side</orientation>
    </subcellularLocation>
</comment>
<dbReference type="HOGENOM" id="CLU_983163_0_0_6"/>
<dbReference type="InterPro" id="IPR006260">
    <property type="entry name" value="TonB/TolA_C"/>
</dbReference>
<evidence type="ECO:0000256" key="3">
    <source>
        <dbReference type="ARBA" id="ARBA00022448"/>
    </source>
</evidence>
<keyword evidence="5" id="KW-0997">Cell inner membrane</keyword>
<dbReference type="Gene3D" id="3.30.1150.10">
    <property type="match status" value="1"/>
</dbReference>
<dbReference type="EMBL" id="CP000851">
    <property type="protein sequence ID" value="ABV88643.1"/>
    <property type="molecule type" value="Genomic_DNA"/>
</dbReference>
<comment type="similarity">
    <text evidence="2">Belongs to the TonB family.</text>
</comment>
<dbReference type="InterPro" id="IPR037682">
    <property type="entry name" value="TonB_C"/>
</dbReference>
<dbReference type="GO" id="GO:0055085">
    <property type="term" value="P:transmembrane transport"/>
    <property type="evidence" value="ECO:0007669"/>
    <property type="project" value="InterPro"/>
</dbReference>
<organism evidence="13 14">
    <name type="scientific">Shewanella pealeana (strain ATCC 700345 / ANG-SQ1)</name>
    <dbReference type="NCBI Taxonomy" id="398579"/>
    <lineage>
        <taxon>Bacteria</taxon>
        <taxon>Pseudomonadati</taxon>
        <taxon>Pseudomonadota</taxon>
        <taxon>Gammaproteobacteria</taxon>
        <taxon>Alteromonadales</taxon>
        <taxon>Shewanellaceae</taxon>
        <taxon>Shewanella</taxon>
    </lineage>
</organism>
<dbReference type="Proteomes" id="UP000002608">
    <property type="component" value="Chromosome"/>
</dbReference>
<dbReference type="eggNOG" id="COG0810">
    <property type="taxonomic scope" value="Bacteria"/>
</dbReference>
<name>A8H7V6_SHEPA</name>
<feature type="compositionally biased region" description="Polar residues" evidence="10">
    <location>
        <begin position="70"/>
        <end position="80"/>
    </location>
</feature>
<feature type="domain" description="TonB C-terminal" evidence="12">
    <location>
        <begin position="163"/>
        <end position="252"/>
    </location>
</feature>
<dbReference type="STRING" id="398579.Spea_3328"/>
<dbReference type="AlphaFoldDB" id="A8H7V6"/>
<accession>A8H7V6</accession>